<evidence type="ECO:0000313" key="1">
    <source>
        <dbReference type="EMBL" id="VAX33265.1"/>
    </source>
</evidence>
<reference evidence="1" key="1">
    <citation type="submission" date="2018-06" db="EMBL/GenBank/DDBJ databases">
        <authorList>
            <person name="Zhirakovskaya E."/>
        </authorList>
    </citation>
    <scope>NUCLEOTIDE SEQUENCE</scope>
</reference>
<dbReference type="AlphaFoldDB" id="A0A3B1DNI6"/>
<name>A0A3B1DNI6_9ZZZZ</name>
<dbReference type="PROSITE" id="PS51257">
    <property type="entry name" value="PROKAR_LIPOPROTEIN"/>
    <property type="match status" value="1"/>
</dbReference>
<protein>
    <recommendedName>
        <fullName evidence="2">Lipoprotein</fullName>
    </recommendedName>
</protein>
<accession>A0A3B1DNI6</accession>
<evidence type="ECO:0008006" key="2">
    <source>
        <dbReference type="Google" id="ProtNLM"/>
    </source>
</evidence>
<proteinExistence type="predicted"/>
<sequence length="121" mass="14079">MKKIAVPLIILAMFITSCVAIEGRPGPHPLPSAHGCKTMHIYYYYPSAFVYFDVNRKIYFYPADGAWIAAPVLPPTIVIRPDEYVTIELDVDRPYIYFDKHRKEFPPGKKYRRHKGRHGMH</sequence>
<dbReference type="EMBL" id="UOGI01000171">
    <property type="protein sequence ID" value="VAX33265.1"/>
    <property type="molecule type" value="Genomic_DNA"/>
</dbReference>
<organism evidence="1">
    <name type="scientific">hydrothermal vent metagenome</name>
    <dbReference type="NCBI Taxonomy" id="652676"/>
    <lineage>
        <taxon>unclassified sequences</taxon>
        <taxon>metagenomes</taxon>
        <taxon>ecological metagenomes</taxon>
    </lineage>
</organism>
<gene>
    <name evidence="1" type="ORF">MNBD_NITROSPIRAE03-612</name>
</gene>